<evidence type="ECO:0000256" key="2">
    <source>
        <dbReference type="ARBA" id="ARBA00022692"/>
    </source>
</evidence>
<feature type="binding site" description="axial binding residue" evidence="6">
    <location>
        <position position="356"/>
    </location>
    <ligand>
        <name>heme</name>
        <dbReference type="ChEBI" id="CHEBI:30413"/>
    </ligand>
    <ligandPart>
        <name>Fe</name>
        <dbReference type="ChEBI" id="CHEBI:18248"/>
    </ligandPart>
</feature>
<proteinExistence type="inferred from homology"/>
<evidence type="ECO:0000256" key="5">
    <source>
        <dbReference type="ARBA" id="ARBA00023136"/>
    </source>
</evidence>
<dbReference type="GO" id="GO:0004497">
    <property type="term" value="F:monooxygenase activity"/>
    <property type="evidence" value="ECO:0007669"/>
    <property type="project" value="UniProtKB-KW"/>
</dbReference>
<gene>
    <name evidence="9" type="ORF">SETIT_8G150400v2</name>
</gene>
<dbReference type="InterPro" id="IPR002401">
    <property type="entry name" value="Cyt_P450_E_grp-I"/>
</dbReference>
<sequence>MEPLPLLTAALVVIVFLGLAAAAGYRRGSRRAGNTRIMPTVIEVRDADVARRMIIDHADSSDNPAVPFPCLAGLAPLQWDAAEALLSDLRSSARRGGPGGEAAVVVIRHALYDAVLGLTACLCFGDGAIGERDLRAMRRTLREFFHYNINARLLASSRVARLVRWRQWRYLVGTRGRLAEVFVPVIEARRRSRCSNGGAGGGISSYVDSLLDLRVPDDDGDPAGGNSLDAADDARRRALRDNEIVRLLWGFLGAGTETVVACIDLRLHPPVPFILRDVFEAKGATVGGTAPPPDGSPVRFTFMAEDIGRDPKAWTKPEEFRPERFLAGGEGEDVMSPLPGSKEIKMMPFGTGRRHCPGEGLARIHIGCFVAA</sequence>
<dbReference type="PANTHER" id="PTHR24298:SF389">
    <property type="entry name" value="OS04G0128400 PROTEIN"/>
    <property type="match status" value="1"/>
</dbReference>
<dbReference type="InterPro" id="IPR001128">
    <property type="entry name" value="Cyt_P450"/>
</dbReference>
<keyword evidence="6 7" id="KW-0349">Heme</keyword>
<evidence type="ECO:0008006" key="10">
    <source>
        <dbReference type="Google" id="ProtNLM"/>
    </source>
</evidence>
<keyword evidence="7" id="KW-0503">Monooxygenase</keyword>
<comment type="similarity">
    <text evidence="7">Belongs to the cytochrome P450 family.</text>
</comment>
<evidence type="ECO:0000256" key="4">
    <source>
        <dbReference type="ARBA" id="ARBA00022989"/>
    </source>
</evidence>
<dbReference type="InterPro" id="IPR051103">
    <property type="entry name" value="Plant_metabolite_P450s"/>
</dbReference>
<dbReference type="InterPro" id="IPR017972">
    <property type="entry name" value="Cyt_P450_CS"/>
</dbReference>
<protein>
    <recommendedName>
        <fullName evidence="10">Cytochrome P450</fullName>
    </recommendedName>
</protein>
<keyword evidence="6 7" id="KW-0408">Iron</keyword>
<dbReference type="AlphaFoldDB" id="A0A368S830"/>
<dbReference type="GO" id="GO:0020037">
    <property type="term" value="F:heme binding"/>
    <property type="evidence" value="ECO:0007669"/>
    <property type="project" value="InterPro"/>
</dbReference>
<reference evidence="9" key="1">
    <citation type="journal article" date="2012" name="Nat. Biotechnol.">
        <title>Reference genome sequence of the model plant Setaria.</title>
        <authorList>
            <person name="Bennetzen J.L."/>
            <person name="Schmutz J."/>
            <person name="Wang H."/>
            <person name="Percifield R."/>
            <person name="Hawkins J."/>
            <person name="Pontaroli A.C."/>
            <person name="Estep M."/>
            <person name="Feng L."/>
            <person name="Vaughn J.N."/>
            <person name="Grimwood J."/>
            <person name="Jenkins J."/>
            <person name="Barry K."/>
            <person name="Lindquist E."/>
            <person name="Hellsten U."/>
            <person name="Deshpande S."/>
            <person name="Wang X."/>
            <person name="Wu X."/>
            <person name="Mitros T."/>
            <person name="Triplett J."/>
            <person name="Yang X."/>
            <person name="Ye C.Y."/>
            <person name="Mauro-Herrera M."/>
            <person name="Wang L."/>
            <person name="Li P."/>
            <person name="Sharma M."/>
            <person name="Sharma R."/>
            <person name="Ronald P.C."/>
            <person name="Panaud O."/>
            <person name="Kellogg E.A."/>
            <person name="Brutnell T.P."/>
            <person name="Doust A.N."/>
            <person name="Tuskan G.A."/>
            <person name="Rokhsar D."/>
            <person name="Devos K.M."/>
        </authorList>
    </citation>
    <scope>NUCLEOTIDE SEQUENCE [LARGE SCALE GENOMIC DNA]</scope>
    <source>
        <strain evidence="9">Yugu1</strain>
    </source>
</reference>
<dbReference type="PROSITE" id="PS00086">
    <property type="entry name" value="CYTOCHROME_P450"/>
    <property type="match status" value="1"/>
</dbReference>
<dbReference type="OrthoDB" id="3945418at2759"/>
<dbReference type="InterPro" id="IPR036396">
    <property type="entry name" value="Cyt_P450_sf"/>
</dbReference>
<feature type="signal peptide" evidence="8">
    <location>
        <begin position="1"/>
        <end position="22"/>
    </location>
</feature>
<name>A0A368S830_SETIT</name>
<evidence type="ECO:0000256" key="3">
    <source>
        <dbReference type="ARBA" id="ARBA00022723"/>
    </source>
</evidence>
<reference evidence="9" key="2">
    <citation type="submission" date="2015-07" db="EMBL/GenBank/DDBJ databases">
        <authorList>
            <person name="Noorani M."/>
        </authorList>
    </citation>
    <scope>NUCLEOTIDE SEQUENCE</scope>
    <source>
        <strain evidence="9">Yugu1</strain>
    </source>
</reference>
<evidence type="ECO:0000256" key="1">
    <source>
        <dbReference type="ARBA" id="ARBA00004167"/>
    </source>
</evidence>
<keyword evidence="4" id="KW-1133">Transmembrane helix</keyword>
<keyword evidence="3 6" id="KW-0479">Metal-binding</keyword>
<dbReference type="GO" id="GO:0016705">
    <property type="term" value="F:oxidoreductase activity, acting on paired donors, with incorporation or reduction of molecular oxygen"/>
    <property type="evidence" value="ECO:0007669"/>
    <property type="project" value="InterPro"/>
</dbReference>
<keyword evidence="7" id="KW-0560">Oxidoreductase</keyword>
<dbReference type="PANTHER" id="PTHR24298">
    <property type="entry name" value="FLAVONOID 3'-MONOOXYGENASE-RELATED"/>
    <property type="match status" value="1"/>
</dbReference>
<evidence type="ECO:0000256" key="8">
    <source>
        <dbReference type="SAM" id="SignalP"/>
    </source>
</evidence>
<dbReference type="GO" id="GO:0005506">
    <property type="term" value="F:iron ion binding"/>
    <property type="evidence" value="ECO:0007669"/>
    <property type="project" value="InterPro"/>
</dbReference>
<dbReference type="Pfam" id="PF00067">
    <property type="entry name" value="p450"/>
    <property type="match status" value="1"/>
</dbReference>
<evidence type="ECO:0000256" key="6">
    <source>
        <dbReference type="PIRSR" id="PIRSR602401-1"/>
    </source>
</evidence>
<dbReference type="PRINTS" id="PR00463">
    <property type="entry name" value="EP450I"/>
</dbReference>
<comment type="subcellular location">
    <subcellularLocation>
        <location evidence="1">Membrane</location>
        <topology evidence="1">Single-pass membrane protein</topology>
    </subcellularLocation>
</comment>
<keyword evidence="8" id="KW-0732">Signal</keyword>
<evidence type="ECO:0000256" key="7">
    <source>
        <dbReference type="RuleBase" id="RU000461"/>
    </source>
</evidence>
<dbReference type="GO" id="GO:0016020">
    <property type="term" value="C:membrane"/>
    <property type="evidence" value="ECO:0007669"/>
    <property type="project" value="UniProtKB-SubCell"/>
</dbReference>
<keyword evidence="2" id="KW-0812">Transmembrane</keyword>
<organism evidence="9">
    <name type="scientific">Setaria italica</name>
    <name type="common">Foxtail millet</name>
    <name type="synonym">Panicum italicum</name>
    <dbReference type="NCBI Taxonomy" id="4555"/>
    <lineage>
        <taxon>Eukaryota</taxon>
        <taxon>Viridiplantae</taxon>
        <taxon>Streptophyta</taxon>
        <taxon>Embryophyta</taxon>
        <taxon>Tracheophyta</taxon>
        <taxon>Spermatophyta</taxon>
        <taxon>Magnoliopsida</taxon>
        <taxon>Liliopsida</taxon>
        <taxon>Poales</taxon>
        <taxon>Poaceae</taxon>
        <taxon>PACMAD clade</taxon>
        <taxon>Panicoideae</taxon>
        <taxon>Panicodae</taxon>
        <taxon>Paniceae</taxon>
        <taxon>Cenchrinae</taxon>
        <taxon>Setaria</taxon>
    </lineage>
</organism>
<accession>A0A368S830</accession>
<feature type="chain" id="PRO_5016712570" description="Cytochrome P450" evidence="8">
    <location>
        <begin position="23"/>
        <end position="372"/>
    </location>
</feature>
<dbReference type="SUPFAM" id="SSF48264">
    <property type="entry name" value="Cytochrome P450"/>
    <property type="match status" value="1"/>
</dbReference>
<evidence type="ECO:0000313" key="9">
    <source>
        <dbReference type="EMBL" id="RCV38531.1"/>
    </source>
</evidence>
<keyword evidence="5" id="KW-0472">Membrane</keyword>
<comment type="cofactor">
    <cofactor evidence="6">
        <name>heme</name>
        <dbReference type="ChEBI" id="CHEBI:30413"/>
    </cofactor>
</comment>
<dbReference type="EMBL" id="CM003535">
    <property type="protein sequence ID" value="RCV38531.1"/>
    <property type="molecule type" value="Genomic_DNA"/>
</dbReference>
<dbReference type="Gene3D" id="1.10.630.10">
    <property type="entry name" value="Cytochrome P450"/>
    <property type="match status" value="2"/>
</dbReference>